<dbReference type="AlphaFoldDB" id="A0A351U119"/>
<reference evidence="3" key="1">
    <citation type="journal article" date="2020" name="Biotechnol. Biofuels">
        <title>New insights from the biogas microbiome by comprehensive genome-resolved metagenomics of nearly 1600 species originating from multiple anaerobic digesters.</title>
        <authorList>
            <person name="Campanaro S."/>
            <person name="Treu L."/>
            <person name="Rodriguez-R L.M."/>
            <person name="Kovalovszki A."/>
            <person name="Ziels R.M."/>
            <person name="Maus I."/>
            <person name="Zhu X."/>
            <person name="Kougias P.G."/>
            <person name="Basile A."/>
            <person name="Luo G."/>
            <person name="Schluter A."/>
            <person name="Konstantinidis K.T."/>
            <person name="Angelidaki I."/>
        </authorList>
    </citation>
    <scope>NUCLEOTIDE SEQUENCE</scope>
    <source>
        <strain evidence="3">AS06rmzACSIP_7</strain>
    </source>
</reference>
<proteinExistence type="inferred from homology"/>
<dbReference type="HAMAP" id="MF_00634">
    <property type="entry name" value="UPF0235"/>
    <property type="match status" value="1"/>
</dbReference>
<dbReference type="InterPro" id="IPR036591">
    <property type="entry name" value="YggU-like_sf"/>
</dbReference>
<evidence type="ECO:0000313" key="3">
    <source>
        <dbReference type="EMBL" id="NLW35314.1"/>
    </source>
</evidence>
<evidence type="ECO:0000256" key="2">
    <source>
        <dbReference type="HAMAP-Rule" id="MF_00634"/>
    </source>
</evidence>
<comment type="similarity">
    <text evidence="1 2">Belongs to the UPF0235 family.</text>
</comment>
<evidence type="ECO:0000256" key="1">
    <source>
        <dbReference type="ARBA" id="ARBA00010364"/>
    </source>
</evidence>
<dbReference type="GO" id="GO:0005737">
    <property type="term" value="C:cytoplasm"/>
    <property type="evidence" value="ECO:0007669"/>
    <property type="project" value="TreeGrafter"/>
</dbReference>
<name>A0A351U119_9BACT</name>
<dbReference type="Pfam" id="PF02594">
    <property type="entry name" value="DUF167"/>
    <property type="match status" value="1"/>
</dbReference>
<dbReference type="Proteomes" id="UP000777265">
    <property type="component" value="Unassembled WGS sequence"/>
</dbReference>
<accession>A0A351U119</accession>
<dbReference type="Gene3D" id="3.30.1200.10">
    <property type="entry name" value="YggU-like"/>
    <property type="match status" value="1"/>
</dbReference>
<gene>
    <name evidence="3" type="ORF">GXY80_07520</name>
</gene>
<reference evidence="3" key="2">
    <citation type="submission" date="2020-01" db="EMBL/GenBank/DDBJ databases">
        <authorList>
            <person name="Campanaro S."/>
        </authorList>
    </citation>
    <scope>NUCLEOTIDE SEQUENCE</scope>
    <source>
        <strain evidence="3">AS06rmzACSIP_7</strain>
    </source>
</reference>
<comment type="caution">
    <text evidence="3">The sequence shown here is derived from an EMBL/GenBank/DDBJ whole genome shotgun (WGS) entry which is preliminary data.</text>
</comment>
<sequence>MNVDIKVITNAKKREISPMGSGLKVKVTALPQDGKANEELIEFLAGFFGLRKSDIKIIRGEKDKRKTLSIPIAEEDLKARLEHAKIP</sequence>
<dbReference type="STRING" id="909663.GCA_000512235_01085"/>
<dbReference type="NCBIfam" id="TIGR00251">
    <property type="entry name" value="DUF167 family protein"/>
    <property type="match status" value="1"/>
</dbReference>
<dbReference type="SUPFAM" id="SSF69786">
    <property type="entry name" value="YggU-like"/>
    <property type="match status" value="1"/>
</dbReference>
<dbReference type="PANTHER" id="PTHR13420:SF7">
    <property type="entry name" value="UPF0235 PROTEIN C15ORF40"/>
    <property type="match status" value="1"/>
</dbReference>
<protein>
    <recommendedName>
        <fullName evidence="2">UPF0235 protein GXY80_07520</fullName>
    </recommendedName>
</protein>
<organism evidence="3 4">
    <name type="scientific">Syntrophorhabdus aromaticivorans</name>
    <dbReference type="NCBI Taxonomy" id="328301"/>
    <lineage>
        <taxon>Bacteria</taxon>
        <taxon>Pseudomonadati</taxon>
        <taxon>Thermodesulfobacteriota</taxon>
        <taxon>Syntrophorhabdia</taxon>
        <taxon>Syntrophorhabdales</taxon>
        <taxon>Syntrophorhabdaceae</taxon>
        <taxon>Syntrophorhabdus</taxon>
    </lineage>
</organism>
<dbReference type="InterPro" id="IPR003746">
    <property type="entry name" value="DUF167"/>
</dbReference>
<dbReference type="SMART" id="SM01152">
    <property type="entry name" value="DUF167"/>
    <property type="match status" value="1"/>
</dbReference>
<dbReference type="EMBL" id="JAAYEE010000124">
    <property type="protein sequence ID" value="NLW35314.1"/>
    <property type="molecule type" value="Genomic_DNA"/>
</dbReference>
<evidence type="ECO:0000313" key="4">
    <source>
        <dbReference type="Proteomes" id="UP000777265"/>
    </source>
</evidence>
<dbReference type="PANTHER" id="PTHR13420">
    <property type="entry name" value="UPF0235 PROTEIN C15ORF40"/>
    <property type="match status" value="1"/>
</dbReference>